<reference evidence="2 3" key="1">
    <citation type="journal article" date="2014" name="Int. J. Syst. Evol. Microbiol.">
        <title>Complete genome sequence of Corynebacterium casei LMG S-19264T (=DSM 44701T), isolated from a smear-ripened cheese.</title>
        <authorList>
            <consortium name="US DOE Joint Genome Institute (JGI-PGF)"/>
            <person name="Walter F."/>
            <person name="Albersmeier A."/>
            <person name="Kalinowski J."/>
            <person name="Ruckert C."/>
        </authorList>
    </citation>
    <scope>NUCLEOTIDE SEQUENCE [LARGE SCALE GENOMIC DNA]</scope>
    <source>
        <strain evidence="2 3">IBRC-M 10912</strain>
    </source>
</reference>
<name>A0ABD5P6V1_9EURY</name>
<evidence type="ECO:0000256" key="1">
    <source>
        <dbReference type="SAM" id="MobiDB-lite"/>
    </source>
</evidence>
<feature type="compositionally biased region" description="Polar residues" evidence="1">
    <location>
        <begin position="123"/>
        <end position="138"/>
    </location>
</feature>
<feature type="compositionally biased region" description="Basic and acidic residues" evidence="1">
    <location>
        <begin position="79"/>
        <end position="88"/>
    </location>
</feature>
<dbReference type="RefSeq" id="WP_246973155.1">
    <property type="nucleotide sequence ID" value="NZ_CP095397.1"/>
</dbReference>
<dbReference type="EMBL" id="JBHSDJ010000133">
    <property type="protein sequence ID" value="MFC4249646.1"/>
    <property type="molecule type" value="Genomic_DNA"/>
</dbReference>
<comment type="caution">
    <text evidence="2">The sequence shown here is derived from an EMBL/GenBank/DDBJ whole genome shotgun (WGS) entry which is preliminary data.</text>
</comment>
<proteinExistence type="predicted"/>
<feature type="region of interest" description="Disordered" evidence="1">
    <location>
        <begin position="62"/>
        <end position="179"/>
    </location>
</feature>
<dbReference type="AlphaFoldDB" id="A0ABD5P6V1"/>
<gene>
    <name evidence="2" type="ORF">ACFOZ7_22385</name>
</gene>
<accession>A0ABD5P6V1</accession>
<sequence length="236" mass="25384">MRALQSCDFCGSEAVGTFEVVPAELEPSEDEQRRVVLCPDCRDRLETLLEPLLARVDGSVDVANAGGDANETVAATTDGRTRGHERQQRPATGGSEDESDTGVTITTREITQTTDTDADETSLESVDSSEPTAPSSGDETGDDGRSDDATDEQTTTRAAAGRRETGTDATESARPPRAYSKVVRLLRNREFPMERTAVEELAAGAYDLESHEAEAIVDHAIDDGELVEERGVLERP</sequence>
<evidence type="ECO:0000313" key="3">
    <source>
        <dbReference type="Proteomes" id="UP001595821"/>
    </source>
</evidence>
<protein>
    <submittedName>
        <fullName evidence="2">Uncharacterized protein</fullName>
    </submittedName>
</protein>
<evidence type="ECO:0000313" key="2">
    <source>
        <dbReference type="EMBL" id="MFC4249646.1"/>
    </source>
</evidence>
<organism evidence="2 3">
    <name type="scientific">Natribaculum luteum</name>
    <dbReference type="NCBI Taxonomy" id="1586232"/>
    <lineage>
        <taxon>Archaea</taxon>
        <taxon>Methanobacteriati</taxon>
        <taxon>Methanobacteriota</taxon>
        <taxon>Stenosarchaea group</taxon>
        <taxon>Halobacteria</taxon>
        <taxon>Halobacteriales</taxon>
        <taxon>Natrialbaceae</taxon>
        <taxon>Natribaculum</taxon>
    </lineage>
</organism>
<feature type="compositionally biased region" description="Low complexity" evidence="1">
    <location>
        <begin position="101"/>
        <end position="115"/>
    </location>
</feature>
<dbReference type="Proteomes" id="UP001595821">
    <property type="component" value="Unassembled WGS sequence"/>
</dbReference>
<dbReference type="GeneID" id="71853361"/>